<keyword evidence="2" id="KW-1185">Reference proteome</keyword>
<dbReference type="Proteomes" id="UP001057402">
    <property type="component" value="Chromosome 5"/>
</dbReference>
<dbReference type="EMBL" id="CM042884">
    <property type="protein sequence ID" value="KAI4368989.1"/>
    <property type="molecule type" value="Genomic_DNA"/>
</dbReference>
<organism evidence="1 2">
    <name type="scientific">Melastoma candidum</name>
    <dbReference type="NCBI Taxonomy" id="119954"/>
    <lineage>
        <taxon>Eukaryota</taxon>
        <taxon>Viridiplantae</taxon>
        <taxon>Streptophyta</taxon>
        <taxon>Embryophyta</taxon>
        <taxon>Tracheophyta</taxon>
        <taxon>Spermatophyta</taxon>
        <taxon>Magnoliopsida</taxon>
        <taxon>eudicotyledons</taxon>
        <taxon>Gunneridae</taxon>
        <taxon>Pentapetalae</taxon>
        <taxon>rosids</taxon>
        <taxon>malvids</taxon>
        <taxon>Myrtales</taxon>
        <taxon>Melastomataceae</taxon>
        <taxon>Melastomatoideae</taxon>
        <taxon>Melastomateae</taxon>
        <taxon>Melastoma</taxon>
    </lineage>
</organism>
<protein>
    <submittedName>
        <fullName evidence="1">Uncharacterized protein</fullName>
    </submittedName>
</protein>
<name>A0ACB9QUA2_9MYRT</name>
<gene>
    <name evidence="1" type="ORF">MLD38_017484</name>
</gene>
<sequence length="296" mass="33576">MSLSYSTIAWAGSLAHGRVENVSYAYKNISPADNMFRIFNALGQISFAFAGHAVALEIQATIPSTPDRPSKVPMWKGAIGAYFINAICYFPVAFIGYWAFGQDVEDNVLVGLRKPAWLIASANLMVVVHVIGSYQVYAMPVFEMLERMMSKRFNFPPGLGLKLVTRTSYVAFTLFVGVTFPFFGDLLGFFGGFGFAPTSYFLPSIIWLIIMKPAKFSTKWFINWISIFIGAVHHVRLDHRRPPEHHCGRIDLQLLHIERKETETKGTWYRDVSLDFLFCFSLMWGLFPIPQVFLVK</sequence>
<accession>A0ACB9QUA2</accession>
<proteinExistence type="predicted"/>
<reference evidence="2" key="1">
    <citation type="journal article" date="2023" name="Front. Plant Sci.">
        <title>Chromosomal-level genome assembly of Melastoma candidum provides insights into trichome evolution.</title>
        <authorList>
            <person name="Zhong Y."/>
            <person name="Wu W."/>
            <person name="Sun C."/>
            <person name="Zou P."/>
            <person name="Liu Y."/>
            <person name="Dai S."/>
            <person name="Zhou R."/>
        </authorList>
    </citation>
    <scope>NUCLEOTIDE SEQUENCE [LARGE SCALE GENOMIC DNA]</scope>
</reference>
<evidence type="ECO:0000313" key="2">
    <source>
        <dbReference type="Proteomes" id="UP001057402"/>
    </source>
</evidence>
<comment type="caution">
    <text evidence="1">The sequence shown here is derived from an EMBL/GenBank/DDBJ whole genome shotgun (WGS) entry which is preliminary data.</text>
</comment>
<evidence type="ECO:0000313" key="1">
    <source>
        <dbReference type="EMBL" id="KAI4368989.1"/>
    </source>
</evidence>